<accession>A0A2T0VR55</accession>
<evidence type="ECO:0000313" key="1">
    <source>
        <dbReference type="EMBL" id="PRY72998.1"/>
    </source>
</evidence>
<dbReference type="InterPro" id="IPR024524">
    <property type="entry name" value="DUF3800"/>
</dbReference>
<organism evidence="1 2">
    <name type="scientific">Halomonas ventosae</name>
    <dbReference type="NCBI Taxonomy" id="229007"/>
    <lineage>
        <taxon>Bacteria</taxon>
        <taxon>Pseudomonadati</taxon>
        <taxon>Pseudomonadota</taxon>
        <taxon>Gammaproteobacteria</taxon>
        <taxon>Oceanospirillales</taxon>
        <taxon>Halomonadaceae</taxon>
        <taxon>Halomonas</taxon>
    </lineage>
</organism>
<keyword evidence="2" id="KW-1185">Reference proteome</keyword>
<comment type="caution">
    <text evidence="1">The sequence shown here is derived from an EMBL/GenBank/DDBJ whole genome shotgun (WGS) entry which is preliminary data.</text>
</comment>
<protein>
    <submittedName>
        <fullName evidence="1">Uncharacterized protein DUF3800</fullName>
    </submittedName>
</protein>
<dbReference type="AlphaFoldDB" id="A0A2T0VR55"/>
<dbReference type="Proteomes" id="UP000239896">
    <property type="component" value="Unassembled WGS sequence"/>
</dbReference>
<evidence type="ECO:0000313" key="2">
    <source>
        <dbReference type="Proteomes" id="UP000239896"/>
    </source>
</evidence>
<dbReference type="Pfam" id="PF12686">
    <property type="entry name" value="DUF3800"/>
    <property type="match status" value="1"/>
</dbReference>
<name>A0A2T0VR55_9GAMM</name>
<reference evidence="1 2" key="1">
    <citation type="submission" date="2018-03" db="EMBL/GenBank/DDBJ databases">
        <title>Comparative analysis of microorganisms from saline springs in Andes Mountain Range, Colombia.</title>
        <authorList>
            <person name="Rubin E."/>
        </authorList>
    </citation>
    <scope>NUCLEOTIDE SEQUENCE [LARGE SCALE GENOMIC DNA]</scope>
    <source>
        <strain evidence="1 2">USBA 854</strain>
    </source>
</reference>
<sequence length="233" mass="27089">MTVFNVYCDESRHTSDPADQYAVIGALQCPREEKRRIVREIHILKGRHKAQGELGWKRLSPNRIEFYQQLLALFMDEPCLRFRCIVVDRSRLDHERFNEGSAELGFYKLYYQMLVHWLQPDHEYRLYLDWQQNAASHRFVDLKTVLTRKLSGRAHILSLEPVISHDQPMIQLVDLLMGAVGYQWNGRDQIPGASQTKCLFARDLANALGRSTLAAGTPKGEEKFNIFNWQGRA</sequence>
<gene>
    <name evidence="1" type="ORF">BCL64_10277</name>
</gene>
<dbReference type="RefSeq" id="WP_106229421.1">
    <property type="nucleotide sequence ID" value="NZ_PVTM01000002.1"/>
</dbReference>
<dbReference type="EMBL" id="PVTM01000002">
    <property type="protein sequence ID" value="PRY72998.1"/>
    <property type="molecule type" value="Genomic_DNA"/>
</dbReference>
<proteinExistence type="predicted"/>